<evidence type="ECO:0000256" key="1">
    <source>
        <dbReference type="SAM" id="Phobius"/>
    </source>
</evidence>
<evidence type="ECO:0008006" key="4">
    <source>
        <dbReference type="Google" id="ProtNLM"/>
    </source>
</evidence>
<proteinExistence type="predicted"/>
<dbReference type="OrthoDB" id="5766633at2"/>
<feature type="transmembrane region" description="Helical" evidence="1">
    <location>
        <begin position="20"/>
        <end position="44"/>
    </location>
</feature>
<evidence type="ECO:0000313" key="3">
    <source>
        <dbReference type="Proteomes" id="UP000218418"/>
    </source>
</evidence>
<keyword evidence="1" id="KW-1133">Transmembrane helix</keyword>
<organism evidence="2 3">
    <name type="scientific">Calothrix parasitica NIES-267</name>
    <dbReference type="NCBI Taxonomy" id="1973488"/>
    <lineage>
        <taxon>Bacteria</taxon>
        <taxon>Bacillati</taxon>
        <taxon>Cyanobacteriota</taxon>
        <taxon>Cyanophyceae</taxon>
        <taxon>Nostocales</taxon>
        <taxon>Calotrichaceae</taxon>
        <taxon>Calothrix</taxon>
    </lineage>
</organism>
<dbReference type="EMBL" id="AP018227">
    <property type="protein sequence ID" value="BAY82436.1"/>
    <property type="molecule type" value="Genomic_DNA"/>
</dbReference>
<gene>
    <name evidence="2" type="ORF">NIES267_19160</name>
</gene>
<dbReference type="PANTHER" id="PTHR34548:SF2">
    <property type="entry name" value="PROTEIN TIC 21, CHLOROPLASTIC"/>
    <property type="match status" value="1"/>
</dbReference>
<dbReference type="Pfam" id="PF12263">
    <property type="entry name" value="DUF3611"/>
    <property type="match status" value="1"/>
</dbReference>
<feature type="transmembrane region" description="Helical" evidence="1">
    <location>
        <begin position="156"/>
        <end position="180"/>
    </location>
</feature>
<dbReference type="Proteomes" id="UP000218418">
    <property type="component" value="Chromosome"/>
</dbReference>
<reference evidence="2 3" key="1">
    <citation type="submission" date="2017-06" db="EMBL/GenBank/DDBJ databases">
        <title>Genome sequencing of cyanobaciteial culture collection at National Institute for Environmental Studies (NIES).</title>
        <authorList>
            <person name="Hirose Y."/>
            <person name="Shimura Y."/>
            <person name="Fujisawa T."/>
            <person name="Nakamura Y."/>
            <person name="Kawachi M."/>
        </authorList>
    </citation>
    <scope>NUCLEOTIDE SEQUENCE [LARGE SCALE GENOMIC DNA]</scope>
    <source>
        <strain evidence="2 3">NIES-267</strain>
    </source>
</reference>
<dbReference type="PANTHER" id="PTHR34548">
    <property type="entry name" value="PROTEIN TIC 21, CHLOROPLASTIC"/>
    <property type="match status" value="1"/>
</dbReference>
<dbReference type="InterPro" id="IPR022051">
    <property type="entry name" value="DUF3611"/>
</dbReference>
<name>A0A1Z4LMH3_9CYAN</name>
<dbReference type="AlphaFoldDB" id="A0A1Z4LMH3"/>
<feature type="transmembrane region" description="Helical" evidence="1">
    <location>
        <begin position="56"/>
        <end position="77"/>
    </location>
</feature>
<protein>
    <recommendedName>
        <fullName evidence="4">DUF3611 family protein</fullName>
    </recommendedName>
</protein>
<keyword evidence="1" id="KW-0812">Transmembrane</keyword>
<keyword evidence="1" id="KW-0472">Membrane</keyword>
<evidence type="ECO:0000313" key="2">
    <source>
        <dbReference type="EMBL" id="BAY82436.1"/>
    </source>
</evidence>
<accession>A0A1Z4LMH3</accession>
<sequence>MQNRTSSSPSKKEFAGTLRLLGRISFWIHLLLGVVAGIMLLLVMFSRNFSDINSTFIGFGIFLAVCGVIAVGFRIFWAYRYTRLAKRLQLPDKNLHPKKEEVIQVLRVGLIISLLGIGLGFLASEVAAIAVLGKTLAQPQGVAVYNPETVVRSIDLLLILADVTIIGAHFLGTVNSLGLVEWLDQ</sequence>
<keyword evidence="3" id="KW-1185">Reference proteome</keyword>
<feature type="transmembrane region" description="Helical" evidence="1">
    <location>
        <begin position="108"/>
        <end position="136"/>
    </location>
</feature>